<feature type="compositionally biased region" description="Acidic residues" evidence="1">
    <location>
        <begin position="220"/>
        <end position="229"/>
    </location>
</feature>
<feature type="domain" description="General stress protein 17M-like" evidence="3">
    <location>
        <begin position="22"/>
        <end position="88"/>
    </location>
</feature>
<sequence>MNWDVDAFNDKSKSLLEITGSEVAVFRTPQQTQAAIKFASERGVDVSGLRVVGTDLSSVTYIESRVTAAKHLLSGVMTGMWFAVIFTFGYSVMWSELNPLILGLIILASVLGGVTFNSITLATGSARNRFITQKGLVAARYAILAETHIPQYTQFFASVPGNLLRPETVVAPDQPEVTSQPNMTDLPLTSGSVPCSQKPSEYGSRPDEQPRYGVRLPVSEEQDSADSAN</sequence>
<organism evidence="4 5">
    <name type="scientific">Gleimia coleocanis DSM 15436</name>
    <dbReference type="NCBI Taxonomy" id="525245"/>
    <lineage>
        <taxon>Bacteria</taxon>
        <taxon>Bacillati</taxon>
        <taxon>Actinomycetota</taxon>
        <taxon>Actinomycetes</taxon>
        <taxon>Actinomycetales</taxon>
        <taxon>Actinomycetaceae</taxon>
        <taxon>Gleimia</taxon>
    </lineage>
</organism>
<dbReference type="Pfam" id="PF11181">
    <property type="entry name" value="YflT"/>
    <property type="match status" value="1"/>
</dbReference>
<keyword evidence="2" id="KW-0812">Transmembrane</keyword>
<feature type="region of interest" description="Disordered" evidence="1">
    <location>
        <begin position="173"/>
        <end position="229"/>
    </location>
</feature>
<dbReference type="HOGENOM" id="CLU_1207729_0_0_11"/>
<comment type="caution">
    <text evidence="4">The sequence shown here is derived from an EMBL/GenBank/DDBJ whole genome shotgun (WGS) entry which is preliminary data.</text>
</comment>
<evidence type="ECO:0000256" key="1">
    <source>
        <dbReference type="SAM" id="MobiDB-lite"/>
    </source>
</evidence>
<evidence type="ECO:0000313" key="5">
    <source>
        <dbReference type="Proteomes" id="UP000010301"/>
    </source>
</evidence>
<dbReference type="EMBL" id="ACFG01000030">
    <property type="protein sequence ID" value="EEH63743.1"/>
    <property type="molecule type" value="Genomic_DNA"/>
</dbReference>
<evidence type="ECO:0000256" key="2">
    <source>
        <dbReference type="SAM" id="Phobius"/>
    </source>
</evidence>
<feature type="compositionally biased region" description="Polar residues" evidence="1">
    <location>
        <begin position="176"/>
        <end position="199"/>
    </location>
</feature>
<proteinExistence type="predicted"/>
<feature type="transmembrane region" description="Helical" evidence="2">
    <location>
        <begin position="100"/>
        <end position="124"/>
    </location>
</feature>
<accession>C0W119</accession>
<evidence type="ECO:0000313" key="4">
    <source>
        <dbReference type="EMBL" id="EEH63743.1"/>
    </source>
</evidence>
<protein>
    <recommendedName>
        <fullName evidence="3">General stress protein 17M-like domain-containing protein</fullName>
    </recommendedName>
</protein>
<dbReference type="STRING" id="525245.HMPREF0044_0762"/>
<dbReference type="InterPro" id="IPR025889">
    <property type="entry name" value="GSP17M-like_dom"/>
</dbReference>
<evidence type="ECO:0000259" key="3">
    <source>
        <dbReference type="Pfam" id="PF11181"/>
    </source>
</evidence>
<keyword evidence="2" id="KW-0472">Membrane</keyword>
<dbReference type="Proteomes" id="UP000010301">
    <property type="component" value="Unassembled WGS sequence"/>
</dbReference>
<keyword evidence="5" id="KW-1185">Reference proteome</keyword>
<reference evidence="4 5" key="1">
    <citation type="submission" date="2009-01" db="EMBL/GenBank/DDBJ databases">
        <authorList>
            <person name="Qin X."/>
            <person name="Bachman B."/>
            <person name="Battles P."/>
            <person name="Bell A."/>
            <person name="Bess C."/>
            <person name="Bickham C."/>
            <person name="Chaboub L."/>
            <person name="Chen D."/>
            <person name="Coyle M."/>
            <person name="Deiros D.R."/>
            <person name="Dinh H."/>
            <person name="Forbes L."/>
            <person name="Fowler G."/>
            <person name="Francisco L."/>
            <person name="Fu Q."/>
            <person name="Gubbala S."/>
            <person name="Hale W."/>
            <person name="Han Y."/>
            <person name="Hemphill L."/>
            <person name="Highlander S.K."/>
            <person name="Hirani K."/>
            <person name="Hogues M."/>
            <person name="Jackson L."/>
            <person name="Jakkamsetti A."/>
            <person name="Javaid M."/>
            <person name="Jiang H."/>
            <person name="Korchina V."/>
            <person name="Kovar C."/>
            <person name="Lara F."/>
            <person name="Lee S."/>
            <person name="Mata R."/>
            <person name="Mathew T."/>
            <person name="Moen C."/>
            <person name="Morales K."/>
            <person name="Munidasa M."/>
            <person name="Nazareth L."/>
            <person name="Ngo R."/>
            <person name="Nguyen L."/>
            <person name="Okwuonu G."/>
            <person name="Ongeri F."/>
            <person name="Patil S."/>
            <person name="Petrosino J."/>
            <person name="Pham C."/>
            <person name="Pham P."/>
            <person name="Pu L.-L."/>
            <person name="Puazo M."/>
            <person name="Raj R."/>
            <person name="Reid J."/>
            <person name="Rouhana J."/>
            <person name="Saada N."/>
            <person name="Shang Y."/>
            <person name="Simmons D."/>
            <person name="Thornton R."/>
            <person name="Warren J."/>
            <person name="Weissenberger G."/>
            <person name="Zhang J."/>
            <person name="Zhang L."/>
            <person name="Zhou C."/>
            <person name="Zhu D."/>
            <person name="Muzny D."/>
            <person name="Worley K."/>
            <person name="Gibbs R."/>
        </authorList>
    </citation>
    <scope>NUCLEOTIDE SEQUENCE [LARGE SCALE GENOMIC DNA]</scope>
    <source>
        <strain evidence="4 5">DSM 15436</strain>
    </source>
</reference>
<keyword evidence="2" id="KW-1133">Transmembrane helix</keyword>
<feature type="transmembrane region" description="Helical" evidence="2">
    <location>
        <begin position="72"/>
        <end position="94"/>
    </location>
</feature>
<gene>
    <name evidence="4" type="ORF">HMPREF0044_0762</name>
</gene>
<name>C0W119_9ACTO</name>
<dbReference type="OrthoDB" id="3381462at2"/>
<dbReference type="AlphaFoldDB" id="C0W119"/>
<dbReference type="RefSeq" id="WP_006546534.1">
    <property type="nucleotide sequence ID" value="NZ_DS999543.1"/>
</dbReference>